<dbReference type="InterPro" id="IPR001251">
    <property type="entry name" value="CRAL-TRIO_dom"/>
</dbReference>
<gene>
    <name evidence="2" type="ORF">TSOC_015243</name>
</gene>
<dbReference type="PANTHER" id="PTHR48411">
    <property type="entry name" value="OS01G0948300 PROTEIN"/>
    <property type="match status" value="1"/>
</dbReference>
<dbReference type="Pfam" id="PF13716">
    <property type="entry name" value="CRAL_TRIO_2"/>
    <property type="match status" value="1"/>
</dbReference>
<keyword evidence="3" id="KW-1185">Reference proteome</keyword>
<evidence type="ECO:0000259" key="1">
    <source>
        <dbReference type="Pfam" id="PF13716"/>
    </source>
</evidence>
<dbReference type="InterPro" id="IPR036865">
    <property type="entry name" value="CRAL-TRIO_dom_sf"/>
</dbReference>
<evidence type="ECO:0000313" key="3">
    <source>
        <dbReference type="Proteomes" id="UP000236333"/>
    </source>
</evidence>
<dbReference type="EMBL" id="PGGS01004613">
    <property type="protein sequence ID" value="PNG98986.1"/>
    <property type="molecule type" value="Genomic_DNA"/>
</dbReference>
<dbReference type="OrthoDB" id="365077at2759"/>
<feature type="non-terminal residue" evidence="2">
    <location>
        <position position="1"/>
    </location>
</feature>
<organism evidence="2 3">
    <name type="scientific">Tetrabaena socialis</name>
    <dbReference type="NCBI Taxonomy" id="47790"/>
    <lineage>
        <taxon>Eukaryota</taxon>
        <taxon>Viridiplantae</taxon>
        <taxon>Chlorophyta</taxon>
        <taxon>core chlorophytes</taxon>
        <taxon>Chlorophyceae</taxon>
        <taxon>CS clade</taxon>
        <taxon>Chlamydomonadales</taxon>
        <taxon>Tetrabaenaceae</taxon>
        <taxon>Tetrabaena</taxon>
    </lineage>
</organism>
<accession>A0A2J7ZFE2</accession>
<proteinExistence type="predicted"/>
<dbReference type="CDD" id="cd00170">
    <property type="entry name" value="SEC14"/>
    <property type="match status" value="1"/>
</dbReference>
<sequence length="138" mass="16189">YLVFKLDQLADEPYSVVWFHTRSTYWQNCPSLAWLWRTYERLPSKYRTNLHRLFVVHCDMPLWVGLAALGPLFSEALWRKVEWISRVEFLWDHIGKKQLAVPDFVAEHDSVLEDQPLMDYGVVATKEVNSLPGMPAPI</sequence>
<reference evidence="2 3" key="1">
    <citation type="journal article" date="2017" name="Mol. Biol. Evol.">
        <title>The 4-celled Tetrabaena socialis nuclear genome reveals the essential components for genetic control of cell number at the origin of multicellularity in the volvocine lineage.</title>
        <authorList>
            <person name="Featherston J."/>
            <person name="Arakaki Y."/>
            <person name="Hanschen E.R."/>
            <person name="Ferris P.J."/>
            <person name="Michod R.E."/>
            <person name="Olson B.J.S.C."/>
            <person name="Nozaki H."/>
            <person name="Durand P.M."/>
        </authorList>
    </citation>
    <scope>NUCLEOTIDE SEQUENCE [LARGE SCALE GENOMIC DNA]</scope>
    <source>
        <strain evidence="2 3">NIES-571</strain>
    </source>
</reference>
<feature type="domain" description="CRAL-TRIO" evidence="1">
    <location>
        <begin position="1"/>
        <end position="110"/>
    </location>
</feature>
<feature type="non-terminal residue" evidence="2">
    <location>
        <position position="138"/>
    </location>
</feature>
<dbReference type="Gene3D" id="3.40.525.10">
    <property type="entry name" value="CRAL-TRIO lipid binding domain"/>
    <property type="match status" value="1"/>
</dbReference>
<evidence type="ECO:0000313" key="2">
    <source>
        <dbReference type="EMBL" id="PNG98986.1"/>
    </source>
</evidence>
<name>A0A2J7ZFE2_9CHLO</name>
<dbReference type="Proteomes" id="UP000236333">
    <property type="component" value="Unassembled WGS sequence"/>
</dbReference>
<dbReference type="SUPFAM" id="SSF52087">
    <property type="entry name" value="CRAL/TRIO domain"/>
    <property type="match status" value="1"/>
</dbReference>
<comment type="caution">
    <text evidence="2">The sequence shown here is derived from an EMBL/GenBank/DDBJ whole genome shotgun (WGS) entry which is preliminary data.</text>
</comment>
<dbReference type="PANTHER" id="PTHR48411:SF1">
    <property type="entry name" value="OS01G0948300 PROTEIN"/>
    <property type="match status" value="1"/>
</dbReference>
<dbReference type="AlphaFoldDB" id="A0A2J7ZFE2"/>
<protein>
    <submittedName>
        <fullName evidence="2">Rho GTPase-activating protein 8</fullName>
    </submittedName>
</protein>